<dbReference type="VEuPathDB" id="FungiDB:HZS61_005670"/>
<dbReference type="Pfam" id="PF20163">
    <property type="entry name" value="DUF6536"/>
    <property type="match status" value="1"/>
</dbReference>
<dbReference type="VEuPathDB" id="FungiDB:FOZG_17458"/>
<dbReference type="PANTHER" id="PTHR35395">
    <property type="entry name" value="DUF6536 DOMAIN-CONTAINING PROTEIN"/>
    <property type="match status" value="1"/>
</dbReference>
<dbReference type="PANTHER" id="PTHR35395:SF1">
    <property type="entry name" value="DUF6536 DOMAIN-CONTAINING PROTEIN"/>
    <property type="match status" value="1"/>
</dbReference>
<evidence type="ECO:0000313" key="4">
    <source>
        <dbReference type="Proteomes" id="UP000285860"/>
    </source>
</evidence>
<keyword evidence="1" id="KW-1133">Transmembrane helix</keyword>
<organism evidence="3 4">
    <name type="scientific">Fusarium oxysporum</name>
    <name type="common">Fusarium vascular wilt</name>
    <dbReference type="NCBI Taxonomy" id="5507"/>
    <lineage>
        <taxon>Eukaryota</taxon>
        <taxon>Fungi</taxon>
        <taxon>Dikarya</taxon>
        <taxon>Ascomycota</taxon>
        <taxon>Pezizomycotina</taxon>
        <taxon>Sordariomycetes</taxon>
        <taxon>Hypocreomycetidae</taxon>
        <taxon>Hypocreales</taxon>
        <taxon>Nectriaceae</taxon>
        <taxon>Fusarium</taxon>
        <taxon>Fusarium oxysporum species complex</taxon>
    </lineage>
</organism>
<feature type="transmembrane region" description="Helical" evidence="1">
    <location>
        <begin position="134"/>
        <end position="151"/>
    </location>
</feature>
<proteinExistence type="predicted"/>
<feature type="transmembrane region" description="Helical" evidence="1">
    <location>
        <begin position="21"/>
        <end position="44"/>
    </location>
</feature>
<feature type="domain" description="DUF6536" evidence="2">
    <location>
        <begin position="18"/>
        <end position="174"/>
    </location>
</feature>
<dbReference type="VEuPathDB" id="FungiDB:FOIG_14629"/>
<accession>A0A420P373</accession>
<evidence type="ECO:0000256" key="1">
    <source>
        <dbReference type="SAM" id="Phobius"/>
    </source>
</evidence>
<feature type="transmembrane region" description="Helical" evidence="1">
    <location>
        <begin position="74"/>
        <end position="93"/>
    </location>
</feature>
<evidence type="ECO:0000259" key="2">
    <source>
        <dbReference type="Pfam" id="PF20163"/>
    </source>
</evidence>
<sequence>MRISNPSDNEQTSQSAAWKRSLVAGASACLMVFLINLSITIWSITLPEGSQNGTQTGRRILYEGSCSTSSTLSVVLHLIINIFSSILLGASNYGMQCLSAPTRDDVNKAHETQEWLDIGILSFRNLRKVSLKRAILWWLLVFSSVPLHLLFNSVVFSSLTTHNYTVYNIGDQFLLPEYNDFSDKDEDPIWDMIERVEAGVLDNLTTLECID</sequence>
<dbReference type="EMBL" id="MRCY01000422">
    <property type="protein sequence ID" value="RKK86956.1"/>
    <property type="molecule type" value="Genomic_DNA"/>
</dbReference>
<reference evidence="3 4" key="1">
    <citation type="journal article" date="2018" name="Sci. Rep.">
        <title>Characterisation of pathogen-specific regions and novel effector candidates in Fusarium oxysporum f. sp. cepae.</title>
        <authorList>
            <person name="Armitage A.D."/>
            <person name="Taylor A."/>
            <person name="Sobczyk M.K."/>
            <person name="Baxter L."/>
            <person name="Greenfield B.P."/>
            <person name="Bates H.J."/>
            <person name="Wilson F."/>
            <person name="Jackson A.C."/>
            <person name="Ott S."/>
            <person name="Harrison R.J."/>
            <person name="Clarkson J.P."/>
        </authorList>
    </citation>
    <scope>NUCLEOTIDE SEQUENCE [LARGE SCALE GENOMIC DNA]</scope>
    <source>
        <strain evidence="3 4">Fo_A28</strain>
    </source>
</reference>
<protein>
    <recommendedName>
        <fullName evidence="2">DUF6536 domain-containing protein</fullName>
    </recommendedName>
</protein>
<keyword evidence="1" id="KW-0472">Membrane</keyword>
<name>A0A420P373_FUSOX</name>
<gene>
    <name evidence="3" type="ORF">BFJ68_g17087</name>
</gene>
<keyword evidence="1" id="KW-0812">Transmembrane</keyword>
<dbReference type="VEuPathDB" id="FungiDB:FOXG_13061"/>
<dbReference type="VEuPathDB" id="FungiDB:FOMG_17375"/>
<evidence type="ECO:0000313" key="3">
    <source>
        <dbReference type="EMBL" id="RKK86956.1"/>
    </source>
</evidence>
<dbReference type="Proteomes" id="UP000285860">
    <property type="component" value="Unassembled WGS sequence"/>
</dbReference>
<dbReference type="InterPro" id="IPR046623">
    <property type="entry name" value="DUF6536"/>
</dbReference>
<dbReference type="AlphaFoldDB" id="A0A420P373"/>
<feature type="non-terminal residue" evidence="3">
    <location>
        <position position="211"/>
    </location>
</feature>
<comment type="caution">
    <text evidence="3">The sequence shown here is derived from an EMBL/GenBank/DDBJ whole genome shotgun (WGS) entry which is preliminary data.</text>
</comment>